<gene>
    <name evidence="7" type="ORF">CR205_10640</name>
</gene>
<evidence type="ECO:0000256" key="2">
    <source>
        <dbReference type="ARBA" id="ARBA00022692"/>
    </source>
</evidence>
<dbReference type="GO" id="GO:0016020">
    <property type="term" value="C:membrane"/>
    <property type="evidence" value="ECO:0007669"/>
    <property type="project" value="UniProtKB-SubCell"/>
</dbReference>
<proteinExistence type="predicted"/>
<reference evidence="7 8" key="1">
    <citation type="submission" date="2017-10" db="EMBL/GenBank/DDBJ databases">
        <title>Bacillus sp. nov., a halophilic bacterium isolated from a Yangshapao Lake.</title>
        <authorList>
            <person name="Wang H."/>
        </authorList>
    </citation>
    <scope>NUCLEOTIDE SEQUENCE [LARGE SCALE GENOMIC DNA]</scope>
    <source>
        <strain evidence="7 8">YSP-3</strain>
    </source>
</reference>
<protein>
    <submittedName>
        <fullName evidence="7">Sodium-independent anion transporter</fullName>
    </submittedName>
</protein>
<feature type="transmembrane region" description="Helical" evidence="5">
    <location>
        <begin position="140"/>
        <end position="156"/>
    </location>
</feature>
<evidence type="ECO:0000256" key="4">
    <source>
        <dbReference type="ARBA" id="ARBA00023136"/>
    </source>
</evidence>
<organism evidence="7 8">
    <name type="scientific">Alteribacter lacisalsi</name>
    <dbReference type="NCBI Taxonomy" id="2045244"/>
    <lineage>
        <taxon>Bacteria</taxon>
        <taxon>Bacillati</taxon>
        <taxon>Bacillota</taxon>
        <taxon>Bacilli</taxon>
        <taxon>Bacillales</taxon>
        <taxon>Bacillaceae</taxon>
        <taxon>Alteribacter</taxon>
    </lineage>
</organism>
<sequence>MKQEWFGNVKGDILSGIVVALALIPEAIAFSIIAGVDPMVGLYAAFCIAVVIAFVGGRPGMISGATGAMALLMITLVADHGLEYLLAATILTGIIQVLFGVFKLSSVMKFVPRTVMVGFVNALAILIFTAQLQHFVGETWIMYSLVALTLAIIYILPKFTNVIPSTLVAIIVVTAIALMVNTGVRTVGDMGALPATLPMFALPNIPLTFEMFMIILPYSLALAIVGLLESLLTASIVDDMTDTPSDKNKESRGQGISNMVTGCFGGMAGCAMIGQAVINVKSGGRGRLSSFVAGVFLMFLILVLGNVVVQIPMAALAGVMIMVSISTFDWSSITTIHKIPRTDAIVLVVTVGTVVYTHDLSQGVLAGVLLSAIFFAAKISKTKVLEFAETKTQRITYQVHGQLFFASVTELVDHFDFETDAKEVILDLSNAHLWDDSAVAAIDRIESKFEQKGAKVIITGLNKESSVLMKKVGGFSKASGH</sequence>
<keyword evidence="8" id="KW-1185">Reference proteome</keyword>
<dbReference type="CDD" id="cd07042">
    <property type="entry name" value="STAS_SulP_like_sulfate_transporter"/>
    <property type="match status" value="1"/>
</dbReference>
<dbReference type="PROSITE" id="PS01130">
    <property type="entry name" value="SLC26A"/>
    <property type="match status" value="1"/>
</dbReference>
<feature type="transmembrane region" description="Helical" evidence="5">
    <location>
        <begin position="40"/>
        <end position="56"/>
    </location>
</feature>
<dbReference type="InterPro" id="IPR036513">
    <property type="entry name" value="STAS_dom_sf"/>
</dbReference>
<feature type="transmembrane region" description="Helical" evidence="5">
    <location>
        <begin position="256"/>
        <end position="278"/>
    </location>
</feature>
<evidence type="ECO:0000256" key="5">
    <source>
        <dbReference type="SAM" id="Phobius"/>
    </source>
</evidence>
<comment type="caution">
    <text evidence="7">The sequence shown here is derived from an EMBL/GenBank/DDBJ whole genome shotgun (WGS) entry which is preliminary data.</text>
</comment>
<dbReference type="AlphaFoldDB" id="A0A2W0HZG8"/>
<dbReference type="Gene3D" id="3.30.750.24">
    <property type="entry name" value="STAS domain"/>
    <property type="match status" value="1"/>
</dbReference>
<dbReference type="Pfam" id="PF01740">
    <property type="entry name" value="STAS"/>
    <property type="match status" value="1"/>
</dbReference>
<evidence type="ECO:0000256" key="1">
    <source>
        <dbReference type="ARBA" id="ARBA00004141"/>
    </source>
</evidence>
<dbReference type="SUPFAM" id="SSF52091">
    <property type="entry name" value="SpoIIaa-like"/>
    <property type="match status" value="1"/>
</dbReference>
<dbReference type="InterPro" id="IPR018045">
    <property type="entry name" value="S04_transporter_CS"/>
</dbReference>
<evidence type="ECO:0000313" key="7">
    <source>
        <dbReference type="EMBL" id="PYZ99238.1"/>
    </source>
</evidence>
<feature type="transmembrane region" description="Helical" evidence="5">
    <location>
        <begin position="216"/>
        <end position="236"/>
    </location>
</feature>
<dbReference type="OrthoDB" id="9771198at2"/>
<evidence type="ECO:0000256" key="3">
    <source>
        <dbReference type="ARBA" id="ARBA00022989"/>
    </source>
</evidence>
<evidence type="ECO:0000259" key="6">
    <source>
        <dbReference type="PROSITE" id="PS50801"/>
    </source>
</evidence>
<dbReference type="EMBL" id="PDOF01000001">
    <property type="protein sequence ID" value="PYZ99238.1"/>
    <property type="molecule type" value="Genomic_DNA"/>
</dbReference>
<dbReference type="InterPro" id="IPR011547">
    <property type="entry name" value="SLC26A/SulP_dom"/>
</dbReference>
<dbReference type="PANTHER" id="PTHR43310">
    <property type="entry name" value="SULFATE TRANSPORTER YBAR-RELATED"/>
    <property type="match status" value="1"/>
</dbReference>
<keyword evidence="2 5" id="KW-0812">Transmembrane</keyword>
<feature type="transmembrane region" description="Helical" evidence="5">
    <location>
        <begin position="12"/>
        <end position="34"/>
    </location>
</feature>
<keyword evidence="4 5" id="KW-0472">Membrane</keyword>
<accession>A0A2W0HZG8</accession>
<dbReference type="InterPro" id="IPR002645">
    <property type="entry name" value="STAS_dom"/>
</dbReference>
<feature type="domain" description="STAS" evidence="6">
    <location>
        <begin position="397"/>
        <end position="481"/>
    </location>
</feature>
<dbReference type="GO" id="GO:0008271">
    <property type="term" value="F:secondary active sulfate transmembrane transporter activity"/>
    <property type="evidence" value="ECO:0007669"/>
    <property type="project" value="InterPro"/>
</dbReference>
<keyword evidence="3 5" id="KW-1133">Transmembrane helix</keyword>
<dbReference type="PROSITE" id="PS50801">
    <property type="entry name" value="STAS"/>
    <property type="match status" value="1"/>
</dbReference>
<comment type="subcellular location">
    <subcellularLocation>
        <location evidence="1">Membrane</location>
        <topology evidence="1">Multi-pass membrane protein</topology>
    </subcellularLocation>
</comment>
<dbReference type="Pfam" id="PF00916">
    <property type="entry name" value="Sulfate_transp"/>
    <property type="match status" value="2"/>
</dbReference>
<dbReference type="InterPro" id="IPR052706">
    <property type="entry name" value="Membrane-Transporter-like"/>
</dbReference>
<evidence type="ECO:0000313" key="8">
    <source>
        <dbReference type="Proteomes" id="UP000248066"/>
    </source>
</evidence>
<dbReference type="PANTHER" id="PTHR43310:SF1">
    <property type="entry name" value="SULFATE TRANSPORTER YBAR-RELATED"/>
    <property type="match status" value="1"/>
</dbReference>
<name>A0A2W0HZG8_9BACI</name>
<feature type="transmembrane region" description="Helical" evidence="5">
    <location>
        <begin position="84"/>
        <end position="102"/>
    </location>
</feature>
<dbReference type="RefSeq" id="WP_110519842.1">
    <property type="nucleotide sequence ID" value="NZ_PDOF01000001.1"/>
</dbReference>
<feature type="transmembrane region" description="Helical" evidence="5">
    <location>
        <begin position="163"/>
        <end position="184"/>
    </location>
</feature>
<feature type="transmembrane region" description="Helical" evidence="5">
    <location>
        <begin position="290"/>
        <end position="323"/>
    </location>
</feature>
<feature type="transmembrane region" description="Helical" evidence="5">
    <location>
        <begin position="114"/>
        <end position="134"/>
    </location>
</feature>
<dbReference type="Proteomes" id="UP000248066">
    <property type="component" value="Unassembled WGS sequence"/>
</dbReference>